<proteinExistence type="predicted"/>
<feature type="chain" id="PRO_5047023351" description="Lipoprotein" evidence="1">
    <location>
        <begin position="18"/>
        <end position="98"/>
    </location>
</feature>
<name>A0ABU5H232_9BACT</name>
<evidence type="ECO:0000256" key="1">
    <source>
        <dbReference type="SAM" id="SignalP"/>
    </source>
</evidence>
<keyword evidence="3" id="KW-1185">Reference proteome</keyword>
<keyword evidence="1" id="KW-0732">Signal</keyword>
<dbReference type="PROSITE" id="PS51257">
    <property type="entry name" value="PROKAR_LIPOPROTEIN"/>
    <property type="match status" value="1"/>
</dbReference>
<evidence type="ECO:0008006" key="4">
    <source>
        <dbReference type="Google" id="ProtNLM"/>
    </source>
</evidence>
<reference evidence="2 3" key="1">
    <citation type="submission" date="2023-12" db="EMBL/GenBank/DDBJ databases">
        <title>the genome sequence of Hyalangium sp. s54d21.</title>
        <authorList>
            <person name="Zhang X."/>
        </authorList>
    </citation>
    <scope>NUCLEOTIDE SEQUENCE [LARGE SCALE GENOMIC DNA]</scope>
    <source>
        <strain evidence="3">s54d21</strain>
    </source>
</reference>
<dbReference type="RefSeq" id="WP_321546107.1">
    <property type="nucleotide sequence ID" value="NZ_JAXIVS010000004.1"/>
</dbReference>
<protein>
    <recommendedName>
        <fullName evidence="4">Lipoprotein</fullName>
    </recommendedName>
</protein>
<dbReference type="EMBL" id="JAXIVS010000004">
    <property type="protein sequence ID" value="MDY7227381.1"/>
    <property type="molecule type" value="Genomic_DNA"/>
</dbReference>
<dbReference type="Proteomes" id="UP001291309">
    <property type="component" value="Unassembled WGS sequence"/>
</dbReference>
<gene>
    <name evidence="2" type="ORF">SYV04_13300</name>
</gene>
<comment type="caution">
    <text evidence="2">The sequence shown here is derived from an EMBL/GenBank/DDBJ whole genome shotgun (WGS) entry which is preliminary data.</text>
</comment>
<evidence type="ECO:0000313" key="3">
    <source>
        <dbReference type="Proteomes" id="UP001291309"/>
    </source>
</evidence>
<accession>A0ABU5H232</accession>
<sequence>MNLKTVIVSLAFGGLLAACGGPIDEVADNTAVPISDIGETEQGICEGWDNGARNCTFKCTASDYRHWYGYNDVPYGQCHDRAVQYCGREPYSVCWSIP</sequence>
<feature type="signal peptide" evidence="1">
    <location>
        <begin position="1"/>
        <end position="17"/>
    </location>
</feature>
<organism evidence="2 3">
    <name type="scientific">Hyalangium rubrum</name>
    <dbReference type="NCBI Taxonomy" id="3103134"/>
    <lineage>
        <taxon>Bacteria</taxon>
        <taxon>Pseudomonadati</taxon>
        <taxon>Myxococcota</taxon>
        <taxon>Myxococcia</taxon>
        <taxon>Myxococcales</taxon>
        <taxon>Cystobacterineae</taxon>
        <taxon>Archangiaceae</taxon>
        <taxon>Hyalangium</taxon>
    </lineage>
</organism>
<evidence type="ECO:0000313" key="2">
    <source>
        <dbReference type="EMBL" id="MDY7227381.1"/>
    </source>
</evidence>